<evidence type="ECO:0000256" key="1">
    <source>
        <dbReference type="SAM" id="SignalP"/>
    </source>
</evidence>
<feature type="domain" description="Amidase" evidence="2">
    <location>
        <begin position="97"/>
        <end position="392"/>
    </location>
</feature>
<evidence type="ECO:0000259" key="2">
    <source>
        <dbReference type="Pfam" id="PF01425"/>
    </source>
</evidence>
<dbReference type="EMBL" id="ML993642">
    <property type="protein sequence ID" value="KAF2159131.1"/>
    <property type="molecule type" value="Genomic_DNA"/>
</dbReference>
<dbReference type="PANTHER" id="PTHR42678:SF37">
    <property type="entry name" value="AMIDASE C869.01-RELATED"/>
    <property type="match status" value="1"/>
</dbReference>
<dbReference type="Gene3D" id="3.90.1300.10">
    <property type="entry name" value="Amidase signature (AS) domain"/>
    <property type="match status" value="1"/>
</dbReference>
<dbReference type="InterPro" id="IPR036928">
    <property type="entry name" value="AS_sf"/>
</dbReference>
<proteinExistence type="predicted"/>
<dbReference type="RefSeq" id="XP_033660020.1">
    <property type="nucleotide sequence ID" value="XM_033814653.1"/>
</dbReference>
<dbReference type="PANTHER" id="PTHR42678">
    <property type="entry name" value="AMIDASE"/>
    <property type="match status" value="1"/>
</dbReference>
<keyword evidence="1" id="KW-0732">Signal</keyword>
<dbReference type="SUPFAM" id="SSF75304">
    <property type="entry name" value="Amidase signature (AS) enzymes"/>
    <property type="match status" value="1"/>
</dbReference>
<gene>
    <name evidence="3" type="ORF">M409DRAFT_61084</name>
</gene>
<dbReference type="Proteomes" id="UP000799537">
    <property type="component" value="Unassembled WGS sequence"/>
</dbReference>
<dbReference type="InterPro" id="IPR023631">
    <property type="entry name" value="Amidase_dom"/>
</dbReference>
<protein>
    <recommendedName>
        <fullName evidence="2">Amidase domain-containing protein</fullName>
    </recommendedName>
</protein>
<feature type="signal peptide" evidence="1">
    <location>
        <begin position="1"/>
        <end position="27"/>
    </location>
</feature>
<evidence type="ECO:0000313" key="3">
    <source>
        <dbReference type="EMBL" id="KAF2159131.1"/>
    </source>
</evidence>
<name>A0A6A6BWE7_ZASCE</name>
<sequence>MHYHLRHILRVSVTALLCSSDVVVVAASSSPSSTANFSAFVDSQVLTNPFPYYYPQENATAAQLFAMPACKGVVIEDATLDELQQYLSNGTLTSVDLVHCYQQRSFQTGEYINSVLEMNPDALSIAATLDEYRKQGFNSTSPLYGIPFLVKDNFASKDKLQTCAGSWALQGNIVPRDAFVVRKLREAGAILMGKSTLSEWADMRTSNYSEGYSARGGQARNSYNFTVNPGGSSTGSAIAVANNVIPFALGTETDGSVINPAERNAIVGIKPTVGLTSRAGVIPITSHMDTVGTFGKTVRDAVYVLDAIYGVDARDNYTSAQTGKTPKGGYVSSLAGKEALKGARFGIPWLSFWQWADQEQLDNLLNIVEILKDAGATIVNGTELPYWQTIVSPNGWNWDYGSTRGYPNESEFSYVKVDFYNDIKTYLAELTNTDMHSLEDLVQYNIDNLGTEGGTPGIQPAWGSGQDQFLDSLATKGIMNSTYWEALSFCHRTTREDGIDAALAANGSAVDALLAPPDNAQSYQIAAQAGYPVVTIPAWVHSLSGMPYGFSFMGTAFSEAILIRYASATEDLLISSGSKYQRANTKPQWEGYLLRNLPLANQCFGC</sequence>
<organism evidence="3 4">
    <name type="scientific">Zasmidium cellare ATCC 36951</name>
    <dbReference type="NCBI Taxonomy" id="1080233"/>
    <lineage>
        <taxon>Eukaryota</taxon>
        <taxon>Fungi</taxon>
        <taxon>Dikarya</taxon>
        <taxon>Ascomycota</taxon>
        <taxon>Pezizomycotina</taxon>
        <taxon>Dothideomycetes</taxon>
        <taxon>Dothideomycetidae</taxon>
        <taxon>Mycosphaerellales</taxon>
        <taxon>Mycosphaerellaceae</taxon>
        <taxon>Zasmidium</taxon>
    </lineage>
</organism>
<dbReference type="AlphaFoldDB" id="A0A6A6BWE7"/>
<dbReference type="GeneID" id="54567925"/>
<accession>A0A6A6BWE7</accession>
<evidence type="ECO:0000313" key="4">
    <source>
        <dbReference type="Proteomes" id="UP000799537"/>
    </source>
</evidence>
<reference evidence="3" key="1">
    <citation type="journal article" date="2020" name="Stud. Mycol.">
        <title>101 Dothideomycetes genomes: a test case for predicting lifestyles and emergence of pathogens.</title>
        <authorList>
            <person name="Haridas S."/>
            <person name="Albert R."/>
            <person name="Binder M."/>
            <person name="Bloem J."/>
            <person name="Labutti K."/>
            <person name="Salamov A."/>
            <person name="Andreopoulos B."/>
            <person name="Baker S."/>
            <person name="Barry K."/>
            <person name="Bills G."/>
            <person name="Bluhm B."/>
            <person name="Cannon C."/>
            <person name="Castanera R."/>
            <person name="Culley D."/>
            <person name="Daum C."/>
            <person name="Ezra D."/>
            <person name="Gonzalez J."/>
            <person name="Henrissat B."/>
            <person name="Kuo A."/>
            <person name="Liang C."/>
            <person name="Lipzen A."/>
            <person name="Lutzoni F."/>
            <person name="Magnuson J."/>
            <person name="Mondo S."/>
            <person name="Nolan M."/>
            <person name="Ohm R."/>
            <person name="Pangilinan J."/>
            <person name="Park H.-J."/>
            <person name="Ramirez L."/>
            <person name="Alfaro M."/>
            <person name="Sun H."/>
            <person name="Tritt A."/>
            <person name="Yoshinaga Y."/>
            <person name="Zwiers L.-H."/>
            <person name="Turgeon B."/>
            <person name="Goodwin S."/>
            <person name="Spatafora J."/>
            <person name="Crous P."/>
            <person name="Grigoriev I."/>
        </authorList>
    </citation>
    <scope>NUCLEOTIDE SEQUENCE</scope>
    <source>
        <strain evidence="3">ATCC 36951</strain>
    </source>
</reference>
<dbReference type="OrthoDB" id="566138at2759"/>
<dbReference type="Pfam" id="PF01425">
    <property type="entry name" value="Amidase"/>
    <property type="match status" value="1"/>
</dbReference>
<keyword evidence="4" id="KW-1185">Reference proteome</keyword>
<feature type="chain" id="PRO_5025642194" description="Amidase domain-containing protein" evidence="1">
    <location>
        <begin position="28"/>
        <end position="606"/>
    </location>
</feature>